<proteinExistence type="predicted"/>
<sequence>MNVVAGGVACTNCGKQNNPGTKFCGGCGAQLGQTRSGVMPQTNYGQQPSGPYSQPYPQQQYQQQPQYPQGNYPVQPMMGQSPMVLRCPTCMAMAPLGTPYCQRCRTNLAGVVPVPAQQQAQQGGLGGFLQSDGGKLAAGALGGAAAVIGGQMLLNGLENSIERRVEDDMGFGGHHNHHHHNEEDNGILGNLGKLADDIGLI</sequence>
<comment type="caution">
    <text evidence="3">The sequence shown here is derived from an EMBL/GenBank/DDBJ whole genome shotgun (WGS) entry which is preliminary data.</text>
</comment>
<dbReference type="Pfam" id="PF12773">
    <property type="entry name" value="DZR"/>
    <property type="match status" value="1"/>
</dbReference>
<evidence type="ECO:0000313" key="4">
    <source>
        <dbReference type="Proteomes" id="UP000597444"/>
    </source>
</evidence>
<name>A0A8J3IV63_9CHLR</name>
<evidence type="ECO:0000313" key="3">
    <source>
        <dbReference type="EMBL" id="GHO96781.1"/>
    </source>
</evidence>
<dbReference type="EMBL" id="BNJK01000001">
    <property type="protein sequence ID" value="GHO96781.1"/>
    <property type="molecule type" value="Genomic_DNA"/>
</dbReference>
<protein>
    <recommendedName>
        <fullName evidence="2">DZANK-type domain-containing protein</fullName>
    </recommendedName>
</protein>
<feature type="region of interest" description="Disordered" evidence="1">
    <location>
        <begin position="38"/>
        <end position="68"/>
    </location>
</feature>
<accession>A0A8J3IV63</accession>
<dbReference type="Proteomes" id="UP000597444">
    <property type="component" value="Unassembled WGS sequence"/>
</dbReference>
<evidence type="ECO:0000259" key="2">
    <source>
        <dbReference type="Pfam" id="PF12773"/>
    </source>
</evidence>
<keyword evidence="4" id="KW-1185">Reference proteome</keyword>
<dbReference type="InterPro" id="IPR025874">
    <property type="entry name" value="DZR"/>
</dbReference>
<feature type="domain" description="DZANK-type" evidence="2">
    <location>
        <begin position="10"/>
        <end position="104"/>
    </location>
</feature>
<feature type="compositionally biased region" description="Low complexity" evidence="1">
    <location>
        <begin position="44"/>
        <end position="68"/>
    </location>
</feature>
<dbReference type="AlphaFoldDB" id="A0A8J3IV63"/>
<organism evidence="3 4">
    <name type="scientific">Reticulibacter mediterranei</name>
    <dbReference type="NCBI Taxonomy" id="2778369"/>
    <lineage>
        <taxon>Bacteria</taxon>
        <taxon>Bacillati</taxon>
        <taxon>Chloroflexota</taxon>
        <taxon>Ktedonobacteria</taxon>
        <taxon>Ktedonobacterales</taxon>
        <taxon>Reticulibacteraceae</taxon>
        <taxon>Reticulibacter</taxon>
    </lineage>
</organism>
<reference evidence="3" key="1">
    <citation type="submission" date="2020-10" db="EMBL/GenBank/DDBJ databases">
        <title>Taxonomic study of unclassified bacteria belonging to the class Ktedonobacteria.</title>
        <authorList>
            <person name="Yabe S."/>
            <person name="Wang C.M."/>
            <person name="Zheng Y."/>
            <person name="Sakai Y."/>
            <person name="Cavaletti L."/>
            <person name="Monciardini P."/>
            <person name="Donadio S."/>
        </authorList>
    </citation>
    <scope>NUCLEOTIDE SEQUENCE</scope>
    <source>
        <strain evidence="3">ID150040</strain>
    </source>
</reference>
<evidence type="ECO:0000256" key="1">
    <source>
        <dbReference type="SAM" id="MobiDB-lite"/>
    </source>
</evidence>
<gene>
    <name evidence="3" type="ORF">KSF_068290</name>
</gene>